<proteinExistence type="predicted"/>
<accession>A0A853JML0</accession>
<dbReference type="HOGENOM" id="CLU_2751810_0_0_9"/>
<keyword evidence="1" id="KW-0472">Membrane</keyword>
<dbReference type="InterPro" id="IPR021529">
    <property type="entry name" value="DUF2798"/>
</dbReference>
<dbReference type="AlphaFoldDB" id="A0A853JML0"/>
<sequence>MSFWATLIFKRPCVQFLAVWLETIVINFPMALCWQIFSAGRWYGSYSGQFLKGSLKSRLGIIGVRQPLRG</sequence>
<dbReference type="RefSeq" id="WP_013382245.1">
    <property type="nucleotide sequence ID" value="NC_014624.2"/>
</dbReference>
<keyword evidence="1" id="KW-0812">Transmembrane</keyword>
<evidence type="ECO:0000313" key="3">
    <source>
        <dbReference type="Proteomes" id="UP000586254"/>
    </source>
</evidence>
<dbReference type="Proteomes" id="UP000586254">
    <property type="component" value="Unassembled WGS sequence"/>
</dbReference>
<evidence type="ECO:0000313" key="2">
    <source>
        <dbReference type="EMBL" id="NZA38593.1"/>
    </source>
</evidence>
<name>A0A853JML0_9FIRM</name>
<feature type="transmembrane region" description="Helical" evidence="1">
    <location>
        <begin position="12"/>
        <end position="37"/>
    </location>
</feature>
<comment type="caution">
    <text evidence="2">The sequence shown here is derived from an EMBL/GenBank/DDBJ whole genome shotgun (WGS) entry which is preliminary data.</text>
</comment>
<gene>
    <name evidence="2" type="ORF">H0N91_10735</name>
</gene>
<dbReference type="Pfam" id="PF11391">
    <property type="entry name" value="DUF2798"/>
    <property type="match status" value="1"/>
</dbReference>
<evidence type="ECO:0000256" key="1">
    <source>
        <dbReference type="SAM" id="Phobius"/>
    </source>
</evidence>
<reference evidence="2 3" key="1">
    <citation type="submission" date="2020-07" db="EMBL/GenBank/DDBJ databases">
        <title>Organ Donor 1.</title>
        <authorList>
            <person name="Marsh A.J."/>
            <person name="Azcarate-Peril M.A."/>
        </authorList>
    </citation>
    <scope>NUCLEOTIDE SEQUENCE [LARGE SCALE GENOMIC DNA]</scope>
    <source>
        <strain evidence="2 3">AMC0717</strain>
    </source>
</reference>
<keyword evidence="1" id="KW-1133">Transmembrane helix</keyword>
<organism evidence="2 3">
    <name type="scientific">Eubacterium callanderi</name>
    <dbReference type="NCBI Taxonomy" id="53442"/>
    <lineage>
        <taxon>Bacteria</taxon>
        <taxon>Bacillati</taxon>
        <taxon>Bacillota</taxon>
        <taxon>Clostridia</taxon>
        <taxon>Eubacteriales</taxon>
        <taxon>Eubacteriaceae</taxon>
        <taxon>Eubacterium</taxon>
    </lineage>
</organism>
<protein>
    <submittedName>
        <fullName evidence="2">Uncharacterized protein</fullName>
    </submittedName>
</protein>
<dbReference type="EMBL" id="JACCKS010000011">
    <property type="protein sequence ID" value="NZA38593.1"/>
    <property type="molecule type" value="Genomic_DNA"/>
</dbReference>
<dbReference type="GeneID" id="68365471"/>